<name>A0AA42BPL8_9BACI</name>
<dbReference type="PANTHER" id="PTHR38459">
    <property type="entry name" value="PROPHAGE BACTOPRENOL-LINKED GLUCOSE TRANSLOCASE HOMOLOG"/>
    <property type="match status" value="1"/>
</dbReference>
<dbReference type="Pfam" id="PF04138">
    <property type="entry name" value="GtrA_DPMS_TM"/>
    <property type="match status" value="1"/>
</dbReference>
<evidence type="ECO:0000256" key="4">
    <source>
        <dbReference type="ARBA" id="ARBA00022989"/>
    </source>
</evidence>
<feature type="transmembrane region" description="Helical" evidence="6">
    <location>
        <begin position="45"/>
        <end position="63"/>
    </location>
</feature>
<organism evidence="8 9">
    <name type="scientific">Ectobacillus ponti</name>
    <dbReference type="NCBI Taxonomy" id="2961894"/>
    <lineage>
        <taxon>Bacteria</taxon>
        <taxon>Bacillati</taxon>
        <taxon>Bacillota</taxon>
        <taxon>Bacilli</taxon>
        <taxon>Bacillales</taxon>
        <taxon>Bacillaceae</taxon>
        <taxon>Ectobacillus</taxon>
    </lineage>
</organism>
<comment type="caution">
    <text evidence="8">The sequence shown here is derived from an EMBL/GenBank/DDBJ whole genome shotgun (WGS) entry which is preliminary data.</text>
</comment>
<evidence type="ECO:0000256" key="1">
    <source>
        <dbReference type="ARBA" id="ARBA00004141"/>
    </source>
</evidence>
<gene>
    <name evidence="8" type="ORF">NK662_08480</name>
</gene>
<dbReference type="EMBL" id="JANCLT010000003">
    <property type="protein sequence ID" value="MCP8968576.1"/>
    <property type="molecule type" value="Genomic_DNA"/>
</dbReference>
<sequence length="135" mass="14871">MSSKQSSMKQAVRFGLVGGLNTAVDFVIFFLLYRHLHVYATVAQVLSYSAGAANSYVWNKYFTFGAKQKATKREVFSFLAVNLLSLGVTVLLLDGLREQWGWPALAAKAAATIVGIGMNFIGSKLWVFRQQALSE</sequence>
<keyword evidence="5 6" id="KW-0472">Membrane</keyword>
<dbReference type="GO" id="GO:0005886">
    <property type="term" value="C:plasma membrane"/>
    <property type="evidence" value="ECO:0007669"/>
    <property type="project" value="TreeGrafter"/>
</dbReference>
<comment type="subcellular location">
    <subcellularLocation>
        <location evidence="1">Membrane</location>
        <topology evidence="1">Multi-pass membrane protein</topology>
    </subcellularLocation>
</comment>
<proteinExistence type="inferred from homology"/>
<evidence type="ECO:0000259" key="7">
    <source>
        <dbReference type="Pfam" id="PF04138"/>
    </source>
</evidence>
<dbReference type="PANTHER" id="PTHR38459:SF1">
    <property type="entry name" value="PROPHAGE BACTOPRENOL-LINKED GLUCOSE TRANSLOCASE HOMOLOG"/>
    <property type="match status" value="1"/>
</dbReference>
<dbReference type="AlphaFoldDB" id="A0AA42BPL8"/>
<evidence type="ECO:0000256" key="2">
    <source>
        <dbReference type="ARBA" id="ARBA00009399"/>
    </source>
</evidence>
<evidence type="ECO:0000256" key="5">
    <source>
        <dbReference type="ARBA" id="ARBA00023136"/>
    </source>
</evidence>
<reference evidence="8" key="1">
    <citation type="submission" date="2022-07" db="EMBL/GenBank/DDBJ databases">
        <authorList>
            <person name="Li W.-J."/>
            <person name="Deng Q.-Q."/>
        </authorList>
    </citation>
    <scope>NUCLEOTIDE SEQUENCE</scope>
    <source>
        <strain evidence="8">SYSU M60031</strain>
    </source>
</reference>
<evidence type="ECO:0000313" key="9">
    <source>
        <dbReference type="Proteomes" id="UP001156102"/>
    </source>
</evidence>
<comment type="similarity">
    <text evidence="2">Belongs to the GtrA family.</text>
</comment>
<keyword evidence="4 6" id="KW-1133">Transmembrane helix</keyword>
<feature type="domain" description="GtrA/DPMS transmembrane" evidence="7">
    <location>
        <begin position="13"/>
        <end position="128"/>
    </location>
</feature>
<dbReference type="RefSeq" id="WP_254758479.1">
    <property type="nucleotide sequence ID" value="NZ_JANCLT010000003.1"/>
</dbReference>
<keyword evidence="3 6" id="KW-0812">Transmembrane</keyword>
<evidence type="ECO:0000256" key="3">
    <source>
        <dbReference type="ARBA" id="ARBA00022692"/>
    </source>
</evidence>
<feature type="transmembrane region" description="Helical" evidence="6">
    <location>
        <begin position="75"/>
        <end position="93"/>
    </location>
</feature>
<feature type="transmembrane region" description="Helical" evidence="6">
    <location>
        <begin position="105"/>
        <end position="127"/>
    </location>
</feature>
<accession>A0AA42BPL8</accession>
<protein>
    <submittedName>
        <fullName evidence="8">GtrA family protein</fullName>
    </submittedName>
</protein>
<dbReference type="Proteomes" id="UP001156102">
    <property type="component" value="Unassembled WGS sequence"/>
</dbReference>
<evidence type="ECO:0000256" key="6">
    <source>
        <dbReference type="SAM" id="Phobius"/>
    </source>
</evidence>
<feature type="transmembrane region" description="Helical" evidence="6">
    <location>
        <begin position="12"/>
        <end position="33"/>
    </location>
</feature>
<dbReference type="InterPro" id="IPR007267">
    <property type="entry name" value="GtrA_DPMS_TM"/>
</dbReference>
<dbReference type="GO" id="GO:0000271">
    <property type="term" value="P:polysaccharide biosynthetic process"/>
    <property type="evidence" value="ECO:0007669"/>
    <property type="project" value="InterPro"/>
</dbReference>
<keyword evidence="9" id="KW-1185">Reference proteome</keyword>
<dbReference type="InterPro" id="IPR051401">
    <property type="entry name" value="GtrA_CellWall_Glycosyl"/>
</dbReference>
<evidence type="ECO:0000313" key="8">
    <source>
        <dbReference type="EMBL" id="MCP8968576.1"/>
    </source>
</evidence>